<dbReference type="EMBL" id="JAKOGI010002118">
    <property type="protein sequence ID" value="KAJ8422879.1"/>
    <property type="molecule type" value="Genomic_DNA"/>
</dbReference>
<dbReference type="OrthoDB" id="1939276at2759"/>
<reference evidence="1" key="1">
    <citation type="submission" date="2022-04" db="EMBL/GenBank/DDBJ databases">
        <title>Carnegiea gigantea Genome sequencing and assembly v2.</title>
        <authorList>
            <person name="Copetti D."/>
            <person name="Sanderson M.J."/>
            <person name="Burquez A."/>
            <person name="Wojciechowski M.F."/>
        </authorList>
    </citation>
    <scope>NUCLEOTIDE SEQUENCE</scope>
    <source>
        <strain evidence="1">SGP5-SGP5p</strain>
        <tissue evidence="1">Aerial part</tissue>
    </source>
</reference>
<sequence length="163" mass="18308">MNSRGKEVDRLSSLAYSFLAHILSFPSAGDTVRTCLVRAFGDLWTTIDSLDFDDGPFWESTETESGKVVLTANASLRRRFIDTRAFIDAKVEISLETIAVSEVGFKAEGVYYEKKFIDLVGMREVGHYCGVRGLLLECGEGEVQVAMLAIDWEGDTRCWWRGY</sequence>
<protein>
    <submittedName>
        <fullName evidence="1">Uncharacterized protein</fullName>
    </submittedName>
</protein>
<proteinExistence type="predicted"/>
<accession>A0A9Q1GNV4</accession>
<evidence type="ECO:0000313" key="2">
    <source>
        <dbReference type="Proteomes" id="UP001153076"/>
    </source>
</evidence>
<dbReference type="AlphaFoldDB" id="A0A9Q1GNV4"/>
<dbReference type="Proteomes" id="UP001153076">
    <property type="component" value="Unassembled WGS sequence"/>
</dbReference>
<name>A0A9Q1GNV4_9CARY</name>
<evidence type="ECO:0000313" key="1">
    <source>
        <dbReference type="EMBL" id="KAJ8422879.1"/>
    </source>
</evidence>
<keyword evidence="2" id="KW-1185">Reference proteome</keyword>
<organism evidence="1 2">
    <name type="scientific">Carnegiea gigantea</name>
    <dbReference type="NCBI Taxonomy" id="171969"/>
    <lineage>
        <taxon>Eukaryota</taxon>
        <taxon>Viridiplantae</taxon>
        <taxon>Streptophyta</taxon>
        <taxon>Embryophyta</taxon>
        <taxon>Tracheophyta</taxon>
        <taxon>Spermatophyta</taxon>
        <taxon>Magnoliopsida</taxon>
        <taxon>eudicotyledons</taxon>
        <taxon>Gunneridae</taxon>
        <taxon>Pentapetalae</taxon>
        <taxon>Caryophyllales</taxon>
        <taxon>Cactineae</taxon>
        <taxon>Cactaceae</taxon>
        <taxon>Cactoideae</taxon>
        <taxon>Echinocereeae</taxon>
        <taxon>Carnegiea</taxon>
    </lineage>
</organism>
<comment type="caution">
    <text evidence="1">The sequence shown here is derived from an EMBL/GenBank/DDBJ whole genome shotgun (WGS) entry which is preliminary data.</text>
</comment>
<gene>
    <name evidence="1" type="ORF">Cgig2_027362</name>
</gene>